<reference evidence="1 2" key="1">
    <citation type="submission" date="2019-03" db="EMBL/GenBank/DDBJ databases">
        <title>Bacteriophages that Target Cytolytic Enterococcus faecalis Reduce Features of Ethanol-induced Liver Disease.</title>
        <authorList>
            <person name="Fouts D.E."/>
            <person name="Duan Y."/>
            <person name="White R.C."/>
            <person name="Nguyen K."/>
            <person name="Singh I."/>
            <person name="Schnabl B."/>
        </authorList>
    </citation>
    <scope>NUCLEOTIDE SEQUENCE [LARGE SCALE GENOMIC DNA]</scope>
</reference>
<name>A0A4D6DT43_9CAUD</name>
<sequence>MKINILNGKNKAKTLIIELVKTAIAILISNKVIFSKIVIVVTS</sequence>
<protein>
    <submittedName>
        <fullName evidence="1">Uncharacterized protein</fullName>
    </submittedName>
</protein>
<dbReference type="EMBL" id="MK721197">
    <property type="protein sequence ID" value="QBZ69550.1"/>
    <property type="molecule type" value="Genomic_DNA"/>
</dbReference>
<proteinExistence type="predicted"/>
<accession>A0A4D6DT43</accession>
<evidence type="ECO:0000313" key="1">
    <source>
        <dbReference type="EMBL" id="QBZ69550.1"/>
    </source>
</evidence>
<evidence type="ECO:0000313" key="2">
    <source>
        <dbReference type="Proteomes" id="UP000297176"/>
    </source>
</evidence>
<organism evidence="1 2">
    <name type="scientific">Enterococcus phage vB_EfaP_Efmus2</name>
    <dbReference type="NCBI Taxonomy" id="2546624"/>
    <lineage>
        <taxon>Viruses</taxon>
        <taxon>Duplodnaviria</taxon>
        <taxon>Heunggongvirae</taxon>
        <taxon>Uroviricota</taxon>
        <taxon>Caudoviricetes</taxon>
        <taxon>Rountreeviridae</taxon>
        <taxon>Sarlesvirinae</taxon>
        <taxon>Copernicusvirus</taxon>
        <taxon>Copernicusvirus Efmus1</taxon>
    </lineage>
</organism>
<dbReference type="Proteomes" id="UP000297176">
    <property type="component" value="Segment"/>
</dbReference>